<sequence precursor="true">MKMLRVPLLMIGLLLCAQGFAATAQQNKMTTCNADPMAKTLKGEERAAFMKKCLSATPAANEDGKVLTPQQKKMQTCNADAKTKALTGEARQAFVNDCLRKK</sequence>
<keyword evidence="1" id="KW-0732">Signal</keyword>
<dbReference type="Proteomes" id="UP000326611">
    <property type="component" value="Unassembled WGS sequence"/>
</dbReference>
<reference evidence="2 3" key="1">
    <citation type="submission" date="2019-09" db="EMBL/GenBank/DDBJ databases">
        <authorList>
            <person name="Chandra G."/>
            <person name="Truman W A."/>
        </authorList>
    </citation>
    <scope>NUCLEOTIDE SEQUENCE [LARGE SCALE GENOMIC DNA]</scope>
    <source>
        <strain evidence="2">PS918</strain>
    </source>
</reference>
<accession>A0A5E7TDJ7</accession>
<proteinExistence type="predicted"/>
<dbReference type="RefSeq" id="WP_150771719.1">
    <property type="nucleotide sequence ID" value="NZ_CABVIY010000005.1"/>
</dbReference>
<evidence type="ECO:0000256" key="1">
    <source>
        <dbReference type="SAM" id="SignalP"/>
    </source>
</evidence>
<feature type="signal peptide" evidence="1">
    <location>
        <begin position="1"/>
        <end position="21"/>
    </location>
</feature>
<dbReference type="InterPro" id="IPR011690">
    <property type="entry name" value="P_starv_induced_PsiF"/>
</dbReference>
<protein>
    <submittedName>
        <fullName evidence="2">Phosphate starvation-inducible protein PsiF</fullName>
    </submittedName>
</protein>
<gene>
    <name evidence="2" type="primary">psiF</name>
    <name evidence="2" type="ORF">PS918_03675</name>
</gene>
<dbReference type="AlphaFoldDB" id="A0A5E7TDJ7"/>
<dbReference type="EMBL" id="CABVIY010000005">
    <property type="protein sequence ID" value="VVP95827.1"/>
    <property type="molecule type" value="Genomic_DNA"/>
</dbReference>
<name>A0A5E7TDJ7_PSEFL</name>
<organism evidence="2 3">
    <name type="scientific">Pseudomonas fluorescens</name>
    <dbReference type="NCBI Taxonomy" id="294"/>
    <lineage>
        <taxon>Bacteria</taxon>
        <taxon>Pseudomonadati</taxon>
        <taxon>Pseudomonadota</taxon>
        <taxon>Gammaproteobacteria</taxon>
        <taxon>Pseudomonadales</taxon>
        <taxon>Pseudomonadaceae</taxon>
        <taxon>Pseudomonas</taxon>
    </lineage>
</organism>
<feature type="chain" id="PRO_5022873139" evidence="1">
    <location>
        <begin position="22"/>
        <end position="102"/>
    </location>
</feature>
<dbReference type="Pfam" id="PF07769">
    <property type="entry name" value="PsiF_repeat"/>
    <property type="match status" value="2"/>
</dbReference>
<dbReference type="OrthoDB" id="8001925at2"/>
<evidence type="ECO:0000313" key="3">
    <source>
        <dbReference type="Proteomes" id="UP000326611"/>
    </source>
</evidence>
<evidence type="ECO:0000313" key="2">
    <source>
        <dbReference type="EMBL" id="VVP95827.1"/>
    </source>
</evidence>